<keyword evidence="2" id="KW-0677">Repeat</keyword>
<dbReference type="CDD" id="cd03216">
    <property type="entry name" value="ABC_Carb_Monos_I"/>
    <property type="match status" value="1"/>
</dbReference>
<evidence type="ECO:0000256" key="4">
    <source>
        <dbReference type="ARBA" id="ARBA00022840"/>
    </source>
</evidence>
<dbReference type="Gene3D" id="3.40.50.300">
    <property type="entry name" value="P-loop containing nucleotide triphosphate hydrolases"/>
    <property type="match status" value="2"/>
</dbReference>
<keyword evidence="7" id="KW-1185">Reference proteome</keyword>
<dbReference type="InterPro" id="IPR050107">
    <property type="entry name" value="ABC_carbohydrate_import_ATPase"/>
</dbReference>
<dbReference type="OrthoDB" id="39350at2"/>
<dbReference type="InterPro" id="IPR003439">
    <property type="entry name" value="ABC_transporter-like_ATP-bd"/>
</dbReference>
<accession>A0A3N2D9C6</accession>
<dbReference type="InterPro" id="IPR017871">
    <property type="entry name" value="ABC_transporter-like_CS"/>
</dbReference>
<dbReference type="SUPFAM" id="SSF52540">
    <property type="entry name" value="P-loop containing nucleoside triphosphate hydrolases"/>
    <property type="match status" value="2"/>
</dbReference>
<keyword evidence="3" id="KW-0547">Nucleotide-binding</keyword>
<dbReference type="GO" id="GO:0016887">
    <property type="term" value="F:ATP hydrolysis activity"/>
    <property type="evidence" value="ECO:0007669"/>
    <property type="project" value="InterPro"/>
</dbReference>
<dbReference type="RefSeq" id="WP_123738580.1">
    <property type="nucleotide sequence ID" value="NZ_RKHQ01000001.1"/>
</dbReference>
<evidence type="ECO:0000259" key="5">
    <source>
        <dbReference type="PROSITE" id="PS50893"/>
    </source>
</evidence>
<keyword evidence="4 6" id="KW-0067">ATP-binding</keyword>
<evidence type="ECO:0000256" key="3">
    <source>
        <dbReference type="ARBA" id="ARBA00022741"/>
    </source>
</evidence>
<evidence type="ECO:0000313" key="6">
    <source>
        <dbReference type="EMBL" id="ROR96396.1"/>
    </source>
</evidence>
<protein>
    <submittedName>
        <fullName evidence="6">Monosaccharide ABC transporter ATP-binding protein (CUT2 family)</fullName>
    </submittedName>
</protein>
<dbReference type="PANTHER" id="PTHR43790">
    <property type="entry name" value="CARBOHYDRATE TRANSPORT ATP-BINDING PROTEIN MG119-RELATED"/>
    <property type="match status" value="1"/>
</dbReference>
<organism evidence="6 7">
    <name type="scientific">Salana multivorans</name>
    <dbReference type="NCBI Taxonomy" id="120377"/>
    <lineage>
        <taxon>Bacteria</taxon>
        <taxon>Bacillati</taxon>
        <taxon>Actinomycetota</taxon>
        <taxon>Actinomycetes</taxon>
        <taxon>Micrococcales</taxon>
        <taxon>Beutenbergiaceae</taxon>
        <taxon>Salana</taxon>
    </lineage>
</organism>
<feature type="domain" description="ABC transporter" evidence="5">
    <location>
        <begin position="10"/>
        <end position="245"/>
    </location>
</feature>
<comment type="caution">
    <text evidence="6">The sequence shown here is derived from an EMBL/GenBank/DDBJ whole genome shotgun (WGS) entry which is preliminary data.</text>
</comment>
<dbReference type="PROSITE" id="PS00211">
    <property type="entry name" value="ABC_TRANSPORTER_1"/>
    <property type="match status" value="1"/>
</dbReference>
<dbReference type="GO" id="GO:0005524">
    <property type="term" value="F:ATP binding"/>
    <property type="evidence" value="ECO:0007669"/>
    <property type="project" value="UniProtKB-KW"/>
</dbReference>
<dbReference type="EMBL" id="RKHQ01000001">
    <property type="protein sequence ID" value="ROR96396.1"/>
    <property type="molecule type" value="Genomic_DNA"/>
</dbReference>
<gene>
    <name evidence="6" type="ORF">EDD28_0979</name>
</gene>
<dbReference type="PANTHER" id="PTHR43790:SF9">
    <property type="entry name" value="GALACTOFURANOSE TRANSPORTER ATP-BINDING PROTEIN YTFR"/>
    <property type="match status" value="1"/>
</dbReference>
<evidence type="ECO:0000256" key="1">
    <source>
        <dbReference type="ARBA" id="ARBA00022448"/>
    </source>
</evidence>
<reference evidence="6 7" key="1">
    <citation type="submission" date="2018-11" db="EMBL/GenBank/DDBJ databases">
        <title>Sequencing the genomes of 1000 actinobacteria strains.</title>
        <authorList>
            <person name="Klenk H.-P."/>
        </authorList>
    </citation>
    <scope>NUCLEOTIDE SEQUENCE [LARGE SCALE GENOMIC DNA]</scope>
    <source>
        <strain evidence="6 7">DSM 13521</strain>
    </source>
</reference>
<proteinExistence type="predicted"/>
<sequence>MSLNDVVPALEVRGLRKSYPGVQALRGVDLRVNRGEIVGLCGANGAGKSTLVKILSGAEQPDDGQILVSGTPTRVVSPHTARQAGIYTIYQEMSLVPGMTVLDNIFLDGFRSGGLVVRRRGLEQTARGLLDRLGADIDIHATVGSLTMAEQQLVEIAKALKGNPAALLLDEPTTTLPPNDVDALLTVMRDLARGGVGLVFVSHRLDEVTAVCDSVEVLRDGHRIRRFDAVPSHHEIVRAMVGDRYENSLAAAAAEGAAGRLGGITPGEVALEVDGLTDGKRVAPVSFEVRSGEVVGITGLLGAGQNELAECIFGMRASVAGTVRVGGRVVPPGNPRRAIARGLGLIPEDRKTQGLVLDMSAMKNMTLASIGRFTRFRVLRTRAEAEHARQYVRELQIACHSVHQHVRTMSGGNQQKVLLARWLTRDSRVLLLAEPTRGVDVAAKEEIYRLVRGHLRRGGAAVIVTSEVSEAALCDRVLVMSVGRVVAELDHDQVQRDHDAFLAHLR</sequence>
<dbReference type="AlphaFoldDB" id="A0A3N2D9C6"/>
<dbReference type="CDD" id="cd03215">
    <property type="entry name" value="ABC_Carb_Monos_II"/>
    <property type="match status" value="1"/>
</dbReference>
<dbReference type="Proteomes" id="UP000275356">
    <property type="component" value="Unassembled WGS sequence"/>
</dbReference>
<dbReference type="InterPro" id="IPR027417">
    <property type="entry name" value="P-loop_NTPase"/>
</dbReference>
<dbReference type="Pfam" id="PF00005">
    <property type="entry name" value="ABC_tran"/>
    <property type="match status" value="2"/>
</dbReference>
<dbReference type="InterPro" id="IPR003593">
    <property type="entry name" value="AAA+_ATPase"/>
</dbReference>
<evidence type="ECO:0000256" key="2">
    <source>
        <dbReference type="ARBA" id="ARBA00022737"/>
    </source>
</evidence>
<evidence type="ECO:0000313" key="7">
    <source>
        <dbReference type="Proteomes" id="UP000275356"/>
    </source>
</evidence>
<feature type="domain" description="ABC transporter" evidence="5">
    <location>
        <begin position="264"/>
        <end position="505"/>
    </location>
</feature>
<dbReference type="SMART" id="SM00382">
    <property type="entry name" value="AAA"/>
    <property type="match status" value="2"/>
</dbReference>
<keyword evidence="1" id="KW-0813">Transport</keyword>
<name>A0A3N2D9C6_9MICO</name>
<dbReference type="PROSITE" id="PS50893">
    <property type="entry name" value="ABC_TRANSPORTER_2"/>
    <property type="match status" value="2"/>
</dbReference>